<sequence>MNEGNVRLGGVERDADEGIGRAEYREEETTELEEEEEKHMEHLNKEEDSADLWNDLSARSRLLGSRCVLLWDGWINVA</sequence>
<comment type="caution">
    <text evidence="2">The sequence shown here is derived from an EMBL/GenBank/DDBJ whole genome shotgun (WGS) entry which is preliminary data.</text>
</comment>
<feature type="compositionally biased region" description="Basic and acidic residues" evidence="1">
    <location>
        <begin position="37"/>
        <end position="46"/>
    </location>
</feature>
<name>A0AAN8HUD2_CHAGU</name>
<dbReference type="AlphaFoldDB" id="A0AAN8HUD2"/>
<evidence type="ECO:0000313" key="3">
    <source>
        <dbReference type="Proteomes" id="UP001331515"/>
    </source>
</evidence>
<evidence type="ECO:0000256" key="1">
    <source>
        <dbReference type="SAM" id="MobiDB-lite"/>
    </source>
</evidence>
<reference evidence="2 3" key="1">
    <citation type="journal article" date="2023" name="Mol. Biol. Evol.">
        <title>Genomics of Secondarily Temperate Adaptation in the Only Non-Antarctic Icefish.</title>
        <authorList>
            <person name="Rivera-Colon A.G."/>
            <person name="Rayamajhi N."/>
            <person name="Minhas B.F."/>
            <person name="Madrigal G."/>
            <person name="Bilyk K.T."/>
            <person name="Yoon V."/>
            <person name="Hune M."/>
            <person name="Gregory S."/>
            <person name="Cheng C.H.C."/>
            <person name="Catchen J.M."/>
        </authorList>
    </citation>
    <scope>NUCLEOTIDE SEQUENCE [LARGE SCALE GENOMIC DNA]</scope>
    <source>
        <tissue evidence="2">White muscle</tissue>
    </source>
</reference>
<evidence type="ECO:0000313" key="2">
    <source>
        <dbReference type="EMBL" id="KAK5928999.1"/>
    </source>
</evidence>
<gene>
    <name evidence="2" type="ORF">CgunFtcFv8_010270</name>
</gene>
<feature type="compositionally biased region" description="Acidic residues" evidence="1">
    <location>
        <begin position="25"/>
        <end position="36"/>
    </location>
</feature>
<keyword evidence="3" id="KW-1185">Reference proteome</keyword>
<feature type="region of interest" description="Disordered" evidence="1">
    <location>
        <begin position="1"/>
        <end position="46"/>
    </location>
</feature>
<dbReference type="EMBL" id="JAURVH010001517">
    <property type="protein sequence ID" value="KAK5928999.1"/>
    <property type="molecule type" value="Genomic_DNA"/>
</dbReference>
<dbReference type="Proteomes" id="UP001331515">
    <property type="component" value="Unassembled WGS sequence"/>
</dbReference>
<accession>A0AAN8HUD2</accession>
<protein>
    <submittedName>
        <fullName evidence="2">Uncharacterized protein</fullName>
    </submittedName>
</protein>
<feature type="compositionally biased region" description="Basic and acidic residues" evidence="1">
    <location>
        <begin position="10"/>
        <end position="24"/>
    </location>
</feature>
<organism evidence="2 3">
    <name type="scientific">Champsocephalus gunnari</name>
    <name type="common">Mackerel icefish</name>
    <dbReference type="NCBI Taxonomy" id="52237"/>
    <lineage>
        <taxon>Eukaryota</taxon>
        <taxon>Metazoa</taxon>
        <taxon>Chordata</taxon>
        <taxon>Craniata</taxon>
        <taxon>Vertebrata</taxon>
        <taxon>Euteleostomi</taxon>
        <taxon>Actinopterygii</taxon>
        <taxon>Neopterygii</taxon>
        <taxon>Teleostei</taxon>
        <taxon>Neoteleostei</taxon>
        <taxon>Acanthomorphata</taxon>
        <taxon>Eupercaria</taxon>
        <taxon>Perciformes</taxon>
        <taxon>Notothenioidei</taxon>
        <taxon>Channichthyidae</taxon>
        <taxon>Champsocephalus</taxon>
    </lineage>
</organism>
<proteinExistence type="predicted"/>